<keyword evidence="2" id="KW-1133">Transmembrane helix</keyword>
<feature type="region of interest" description="Disordered" evidence="1">
    <location>
        <begin position="326"/>
        <end position="367"/>
    </location>
</feature>
<name>A0A6F8XX15_9ACTN</name>
<protein>
    <submittedName>
        <fullName evidence="3">Uncharacterized protein</fullName>
    </submittedName>
</protein>
<proteinExistence type="predicted"/>
<reference evidence="3 4" key="1">
    <citation type="submission" date="2020-03" db="EMBL/GenBank/DDBJ databases">
        <title>Whole genome shotgun sequence of Phytohabitans flavus NBRC 107702.</title>
        <authorList>
            <person name="Komaki H."/>
            <person name="Tamura T."/>
        </authorList>
    </citation>
    <scope>NUCLEOTIDE SEQUENCE [LARGE SCALE GENOMIC DNA]</scope>
    <source>
        <strain evidence="3 4">NBRC 107702</strain>
    </source>
</reference>
<sequence>MDENVRDLLAGVPAPPPTRSAADLAQVARRRIRRRNIERYALAGVMVAAVAVATPVAVANTRGTAPNGTPPAASPRAAAPITQCRLQKVALPPGLAEKGVQRVEPVGVDPSGRYVIARTWRDYSSPAAILWTDGRPEIVPVQGENVQPAAVNAGGLVMGIVYANGAWRSWVYRDGKVTQLPPPPGHPVDNMGLAVNAAGDVFGQADTPDVGTPDLVVWRAGNHYRPQILTPDEAAKVRAEFNNEGASAWLLTDEAGRVNTGKGTVAQLQTPPGVDWIQQTAVSGYWATGYGGLRAQREAQPGGTAARKLPYKVIRWDLRTGQGAVLGDHPVYDITGPARSPASPTRTSTPKATPSVPFSSTPPAANP</sequence>
<gene>
    <name evidence="3" type="ORF">Pflav_047470</name>
</gene>
<evidence type="ECO:0000256" key="2">
    <source>
        <dbReference type="SAM" id="Phobius"/>
    </source>
</evidence>
<dbReference type="RefSeq" id="WP_173037928.1">
    <property type="nucleotide sequence ID" value="NZ_AP022870.1"/>
</dbReference>
<accession>A0A6F8XX15</accession>
<evidence type="ECO:0000313" key="3">
    <source>
        <dbReference type="EMBL" id="BCB78337.1"/>
    </source>
</evidence>
<dbReference type="KEGG" id="pfla:Pflav_047470"/>
<organism evidence="3 4">
    <name type="scientific">Phytohabitans flavus</name>
    <dbReference type="NCBI Taxonomy" id="1076124"/>
    <lineage>
        <taxon>Bacteria</taxon>
        <taxon>Bacillati</taxon>
        <taxon>Actinomycetota</taxon>
        <taxon>Actinomycetes</taxon>
        <taxon>Micromonosporales</taxon>
        <taxon>Micromonosporaceae</taxon>
    </lineage>
</organism>
<reference evidence="3 4" key="2">
    <citation type="submission" date="2020-03" db="EMBL/GenBank/DDBJ databases">
        <authorList>
            <person name="Ichikawa N."/>
            <person name="Kimura A."/>
            <person name="Kitahashi Y."/>
            <person name="Uohara A."/>
        </authorList>
    </citation>
    <scope>NUCLEOTIDE SEQUENCE [LARGE SCALE GENOMIC DNA]</scope>
    <source>
        <strain evidence="3 4">NBRC 107702</strain>
    </source>
</reference>
<feature type="transmembrane region" description="Helical" evidence="2">
    <location>
        <begin position="40"/>
        <end position="58"/>
    </location>
</feature>
<keyword evidence="2" id="KW-0472">Membrane</keyword>
<keyword evidence="2" id="KW-0812">Transmembrane</keyword>
<dbReference type="AlphaFoldDB" id="A0A6F8XX15"/>
<evidence type="ECO:0000256" key="1">
    <source>
        <dbReference type="SAM" id="MobiDB-lite"/>
    </source>
</evidence>
<keyword evidence="4" id="KW-1185">Reference proteome</keyword>
<feature type="compositionally biased region" description="Polar residues" evidence="1">
    <location>
        <begin position="342"/>
        <end position="367"/>
    </location>
</feature>
<evidence type="ECO:0000313" key="4">
    <source>
        <dbReference type="Proteomes" id="UP000502508"/>
    </source>
</evidence>
<feature type="region of interest" description="Disordered" evidence="1">
    <location>
        <begin position="1"/>
        <end position="20"/>
    </location>
</feature>
<dbReference type="EMBL" id="AP022870">
    <property type="protein sequence ID" value="BCB78337.1"/>
    <property type="molecule type" value="Genomic_DNA"/>
</dbReference>
<dbReference type="Proteomes" id="UP000502508">
    <property type="component" value="Chromosome"/>
</dbReference>